<gene>
    <name evidence="6" type="ORF">BV898_20319</name>
</gene>
<dbReference type="AlphaFoldDB" id="A0A1W0X4F1"/>
<feature type="compositionally biased region" description="Low complexity" evidence="4">
    <location>
        <begin position="144"/>
        <end position="160"/>
    </location>
</feature>
<dbReference type="GO" id="GO:0005509">
    <property type="term" value="F:calcium ion binding"/>
    <property type="evidence" value="ECO:0007669"/>
    <property type="project" value="InterPro"/>
</dbReference>
<dbReference type="PROSITE" id="PS50222">
    <property type="entry name" value="EF_HAND_2"/>
    <property type="match status" value="2"/>
</dbReference>
<keyword evidence="2" id="KW-0677">Repeat</keyword>
<evidence type="ECO:0000256" key="1">
    <source>
        <dbReference type="ARBA" id="ARBA00022723"/>
    </source>
</evidence>
<dbReference type="InterPro" id="IPR040365">
    <property type="entry name" value="EFHD1/2"/>
</dbReference>
<dbReference type="SMART" id="SM00054">
    <property type="entry name" value="EFh"/>
    <property type="match status" value="2"/>
</dbReference>
<evidence type="ECO:0000256" key="4">
    <source>
        <dbReference type="SAM" id="MobiDB-lite"/>
    </source>
</evidence>
<feature type="domain" description="EF-hand" evidence="5">
    <location>
        <begin position="203"/>
        <end position="238"/>
    </location>
</feature>
<organism evidence="6 7">
    <name type="scientific">Hypsibius exemplaris</name>
    <name type="common">Freshwater tardigrade</name>
    <dbReference type="NCBI Taxonomy" id="2072580"/>
    <lineage>
        <taxon>Eukaryota</taxon>
        <taxon>Metazoa</taxon>
        <taxon>Ecdysozoa</taxon>
        <taxon>Tardigrada</taxon>
        <taxon>Eutardigrada</taxon>
        <taxon>Parachela</taxon>
        <taxon>Hypsibioidea</taxon>
        <taxon>Hypsibiidae</taxon>
        <taxon>Hypsibius</taxon>
    </lineage>
</organism>
<feature type="region of interest" description="Disordered" evidence="4">
    <location>
        <begin position="329"/>
        <end position="354"/>
    </location>
</feature>
<dbReference type="OrthoDB" id="6572480at2759"/>
<dbReference type="InterPro" id="IPR002048">
    <property type="entry name" value="EF_hand_dom"/>
</dbReference>
<dbReference type="Proteomes" id="UP000192578">
    <property type="component" value="Unassembled WGS sequence"/>
</dbReference>
<dbReference type="Gene3D" id="1.10.238.10">
    <property type="entry name" value="EF-hand"/>
    <property type="match status" value="1"/>
</dbReference>
<feature type="domain" description="EF-hand" evidence="5">
    <location>
        <begin position="239"/>
        <end position="274"/>
    </location>
</feature>
<keyword evidence="7" id="KW-1185">Reference proteome</keyword>
<dbReference type="CDD" id="cd00051">
    <property type="entry name" value="EFh"/>
    <property type="match status" value="1"/>
</dbReference>
<dbReference type="PANTHER" id="PTHR13025:SF6">
    <property type="entry name" value="EF-HAND DOMAIN-CONTAINING PROTEIN-RELATED"/>
    <property type="match status" value="1"/>
</dbReference>
<evidence type="ECO:0000256" key="3">
    <source>
        <dbReference type="ARBA" id="ARBA00022837"/>
    </source>
</evidence>
<name>A0A1W0X4F1_HYPEX</name>
<dbReference type="FunFam" id="1.10.238.10:FF:000112">
    <property type="entry name" value="EF-hand domain family, member D2"/>
    <property type="match status" value="1"/>
</dbReference>
<feature type="compositionally biased region" description="Basic and acidic residues" evidence="4">
    <location>
        <begin position="329"/>
        <end position="345"/>
    </location>
</feature>
<accession>A0A1W0X4F1</accession>
<comment type="caution">
    <text evidence="6">The sequence shown here is derived from an EMBL/GenBank/DDBJ whole genome shotgun (WGS) entry which is preliminary data.</text>
</comment>
<dbReference type="EMBL" id="MTYJ01000017">
    <property type="protein sequence ID" value="OQV22405.1"/>
    <property type="molecule type" value="Genomic_DNA"/>
</dbReference>
<dbReference type="PROSITE" id="PS00018">
    <property type="entry name" value="EF_HAND_1"/>
    <property type="match status" value="2"/>
</dbReference>
<dbReference type="InterPro" id="IPR011992">
    <property type="entry name" value="EF-hand-dom_pair"/>
</dbReference>
<sequence length="354" mass="40486">KTGVFAENVKFRVVLTSVHLSFPESRIAIKALEFVLSRNLIIPLLKKRNLQKQVRRKFFRRLRELIKFPALNHGFWSTVISARRTFEFPAFQMADNELSRKLNRRLQLNEEPTAGPESENGKNVAHAPDPDRLLAAPRPQLQRKISSSSSTGSEKGISDSASNELSKKLSRRQDINDGAAGEDFKPRQLAFNPYTEFREFARKQVKEYENIFKQHDVNHDHFICLDELKKMMEKLGAPQTHLALKRMIAEVDEDRDGKLNFREFLLIFRKAAAGELADDSGLSTLANLTEIDVDKTGVIGAKGFFEAKIEKISKGSRFEEEIKAEQEQLKKEANEKKQRRQDFKQKAALFGTGQ</sequence>
<evidence type="ECO:0000259" key="5">
    <source>
        <dbReference type="PROSITE" id="PS50222"/>
    </source>
</evidence>
<evidence type="ECO:0000256" key="2">
    <source>
        <dbReference type="ARBA" id="ARBA00022737"/>
    </source>
</evidence>
<keyword evidence="1" id="KW-0479">Metal-binding</keyword>
<feature type="non-terminal residue" evidence="6">
    <location>
        <position position="1"/>
    </location>
</feature>
<evidence type="ECO:0000313" key="7">
    <source>
        <dbReference type="Proteomes" id="UP000192578"/>
    </source>
</evidence>
<dbReference type="PANTHER" id="PTHR13025">
    <property type="entry name" value="EF-HAND DOMAIN-CONTAINING PROTEIN D"/>
    <property type="match status" value="1"/>
</dbReference>
<evidence type="ECO:0000313" key="6">
    <source>
        <dbReference type="EMBL" id="OQV22405.1"/>
    </source>
</evidence>
<dbReference type="InterPro" id="IPR018247">
    <property type="entry name" value="EF_Hand_1_Ca_BS"/>
</dbReference>
<feature type="compositionally biased region" description="Basic and acidic residues" evidence="4">
    <location>
        <begin position="165"/>
        <end position="175"/>
    </location>
</feature>
<proteinExistence type="predicted"/>
<dbReference type="SUPFAM" id="SSF47473">
    <property type="entry name" value="EF-hand"/>
    <property type="match status" value="1"/>
</dbReference>
<feature type="region of interest" description="Disordered" evidence="4">
    <location>
        <begin position="111"/>
        <end position="184"/>
    </location>
</feature>
<dbReference type="Pfam" id="PF13499">
    <property type="entry name" value="EF-hand_7"/>
    <property type="match status" value="1"/>
</dbReference>
<reference evidence="7" key="1">
    <citation type="submission" date="2017-01" db="EMBL/GenBank/DDBJ databases">
        <title>Comparative genomics of anhydrobiosis in the tardigrade Hypsibius dujardini.</title>
        <authorList>
            <person name="Yoshida Y."/>
            <person name="Koutsovoulos G."/>
            <person name="Laetsch D."/>
            <person name="Stevens L."/>
            <person name="Kumar S."/>
            <person name="Horikawa D."/>
            <person name="Ishino K."/>
            <person name="Komine S."/>
            <person name="Tomita M."/>
            <person name="Blaxter M."/>
            <person name="Arakawa K."/>
        </authorList>
    </citation>
    <scope>NUCLEOTIDE SEQUENCE [LARGE SCALE GENOMIC DNA]</scope>
    <source>
        <strain evidence="7">Z151</strain>
    </source>
</reference>
<protein>
    <submittedName>
        <fullName evidence="6">EF-hand domain-containing protein D2</fullName>
    </submittedName>
</protein>
<keyword evidence="3" id="KW-0106">Calcium</keyword>